<evidence type="ECO:0000313" key="3">
    <source>
        <dbReference type="Proteomes" id="UP001500908"/>
    </source>
</evidence>
<dbReference type="EMBL" id="BAABDD010000026">
    <property type="protein sequence ID" value="GAA3758033.1"/>
    <property type="molecule type" value="Genomic_DNA"/>
</dbReference>
<proteinExistence type="predicted"/>
<feature type="domain" description="DUF5753" evidence="1">
    <location>
        <begin position="47"/>
        <end position="219"/>
    </location>
</feature>
<organism evidence="2 3">
    <name type="scientific">Salinactinospora qingdaonensis</name>
    <dbReference type="NCBI Taxonomy" id="702744"/>
    <lineage>
        <taxon>Bacteria</taxon>
        <taxon>Bacillati</taxon>
        <taxon>Actinomycetota</taxon>
        <taxon>Actinomycetes</taxon>
        <taxon>Streptosporangiales</taxon>
        <taxon>Nocardiopsidaceae</taxon>
        <taxon>Salinactinospora</taxon>
    </lineage>
</organism>
<sequence>MPREKELKQLAQYYHLSSQESDELVNLRRQAGKRGWWQSFDLEKRYGTFIGLEADATEIEIYESSVITGLLHTPNYAREVIRGTLQAGEPVDGQVEVRLARQQRVLDENGPEVCVVLGEAAIRQLVGGRQIMREQLQHLIELIDHPKVTLQVIPFSAGVHIGLLMPNFVILTLADFRLSTVYLEGQASNLFLDSHEDVARHKLAFKKLRSAGVSGNLAQSLLADVIKEL</sequence>
<accession>A0ABP7GAC9</accession>
<evidence type="ECO:0000259" key="1">
    <source>
        <dbReference type="Pfam" id="PF19054"/>
    </source>
</evidence>
<name>A0ABP7GAC9_9ACTN</name>
<dbReference type="Pfam" id="PF19054">
    <property type="entry name" value="DUF5753"/>
    <property type="match status" value="1"/>
</dbReference>
<dbReference type="Proteomes" id="UP001500908">
    <property type="component" value="Unassembled WGS sequence"/>
</dbReference>
<gene>
    <name evidence="2" type="ORF">GCM10022402_40240</name>
</gene>
<keyword evidence="3" id="KW-1185">Reference proteome</keyword>
<protein>
    <submittedName>
        <fullName evidence="2">Helix-turn-helix transcriptional regulator</fullName>
    </submittedName>
</protein>
<reference evidence="3" key="1">
    <citation type="journal article" date="2019" name="Int. J. Syst. Evol. Microbiol.">
        <title>The Global Catalogue of Microorganisms (GCM) 10K type strain sequencing project: providing services to taxonomists for standard genome sequencing and annotation.</title>
        <authorList>
            <consortium name="The Broad Institute Genomics Platform"/>
            <consortium name="The Broad Institute Genome Sequencing Center for Infectious Disease"/>
            <person name="Wu L."/>
            <person name="Ma J."/>
        </authorList>
    </citation>
    <scope>NUCLEOTIDE SEQUENCE [LARGE SCALE GENOMIC DNA]</scope>
    <source>
        <strain evidence="3">JCM 17137</strain>
    </source>
</reference>
<dbReference type="InterPro" id="IPR043917">
    <property type="entry name" value="DUF5753"/>
</dbReference>
<evidence type="ECO:0000313" key="2">
    <source>
        <dbReference type="EMBL" id="GAA3758033.1"/>
    </source>
</evidence>
<comment type="caution">
    <text evidence="2">The sequence shown here is derived from an EMBL/GenBank/DDBJ whole genome shotgun (WGS) entry which is preliminary data.</text>
</comment>